<gene>
    <name evidence="1" type="ORF">SAMN05443549_102433</name>
</gene>
<dbReference type="Proteomes" id="UP000184516">
    <property type="component" value="Unassembled WGS sequence"/>
</dbReference>
<keyword evidence="2" id="KW-1185">Reference proteome</keyword>
<reference evidence="2" key="1">
    <citation type="submission" date="2016-11" db="EMBL/GenBank/DDBJ databases">
        <authorList>
            <person name="Varghese N."/>
            <person name="Submissions S."/>
        </authorList>
    </citation>
    <scope>NUCLEOTIDE SEQUENCE [LARGE SCALE GENOMIC DNA]</scope>
    <source>
        <strain evidence="2">DSM 19978</strain>
    </source>
</reference>
<accession>A0A1M5HY62</accession>
<protein>
    <submittedName>
        <fullName evidence="1">Uncharacterized protein</fullName>
    </submittedName>
</protein>
<dbReference type="AlphaFoldDB" id="A0A1M5HY62"/>
<evidence type="ECO:0000313" key="2">
    <source>
        <dbReference type="Proteomes" id="UP000184516"/>
    </source>
</evidence>
<sequence length="102" mass="12294">MKTKFFLRENKSKLTINFEFRNGSIRFRGATPYTVNNLKEWDEKKERIKLPSTRINAYKDNINLNEISTKFLESLGNYKINEITVKLYVFKLIWTFTKRVFC</sequence>
<organism evidence="1 2">
    <name type="scientific">Flavobacterium fluvii</name>
    <dbReference type="NCBI Taxonomy" id="468056"/>
    <lineage>
        <taxon>Bacteria</taxon>
        <taxon>Pseudomonadati</taxon>
        <taxon>Bacteroidota</taxon>
        <taxon>Flavobacteriia</taxon>
        <taxon>Flavobacteriales</taxon>
        <taxon>Flavobacteriaceae</taxon>
        <taxon>Flavobacterium</taxon>
    </lineage>
</organism>
<dbReference type="RefSeq" id="WP_141226099.1">
    <property type="nucleotide sequence ID" value="NZ_FQWB01000002.1"/>
</dbReference>
<dbReference type="EMBL" id="FQWB01000002">
    <property type="protein sequence ID" value="SHG20827.1"/>
    <property type="molecule type" value="Genomic_DNA"/>
</dbReference>
<proteinExistence type="predicted"/>
<name>A0A1M5HY62_9FLAO</name>
<evidence type="ECO:0000313" key="1">
    <source>
        <dbReference type="EMBL" id="SHG20827.1"/>
    </source>
</evidence>